<feature type="transmembrane region" description="Helical" evidence="1">
    <location>
        <begin position="430"/>
        <end position="446"/>
    </location>
</feature>
<reference evidence="2" key="1">
    <citation type="submission" date="2018-05" db="EMBL/GenBank/DDBJ databases">
        <authorList>
            <person name="Lanie J.A."/>
            <person name="Ng W.-L."/>
            <person name="Kazmierczak K.M."/>
            <person name="Andrzejewski T.M."/>
            <person name="Davidsen T.M."/>
            <person name="Wayne K.J."/>
            <person name="Tettelin H."/>
            <person name="Glass J.I."/>
            <person name="Rusch D."/>
            <person name="Podicherti R."/>
            <person name="Tsui H.-C.T."/>
            <person name="Winkler M.E."/>
        </authorList>
    </citation>
    <scope>NUCLEOTIDE SEQUENCE</scope>
</reference>
<dbReference type="GO" id="GO:0005886">
    <property type="term" value="C:plasma membrane"/>
    <property type="evidence" value="ECO:0007669"/>
    <property type="project" value="TreeGrafter"/>
</dbReference>
<dbReference type="PRINTS" id="PR00702">
    <property type="entry name" value="ACRIFLAVINRP"/>
</dbReference>
<evidence type="ECO:0000256" key="1">
    <source>
        <dbReference type="SAM" id="Phobius"/>
    </source>
</evidence>
<feature type="transmembrane region" description="Helical" evidence="1">
    <location>
        <begin position="359"/>
        <end position="382"/>
    </location>
</feature>
<feature type="non-terminal residue" evidence="2">
    <location>
        <position position="447"/>
    </location>
</feature>
<dbReference type="InterPro" id="IPR001036">
    <property type="entry name" value="Acrflvin-R"/>
</dbReference>
<dbReference type="SUPFAM" id="SSF82693">
    <property type="entry name" value="Multidrug efflux transporter AcrB pore domain, PN1, PN2, PC1 and PC2 subdomains"/>
    <property type="match status" value="2"/>
</dbReference>
<dbReference type="PANTHER" id="PTHR32063:SF14">
    <property type="entry name" value="BLL4319 PROTEIN"/>
    <property type="match status" value="1"/>
</dbReference>
<dbReference type="PANTHER" id="PTHR32063">
    <property type="match status" value="1"/>
</dbReference>
<proteinExistence type="predicted"/>
<dbReference type="AlphaFoldDB" id="A0A382G1Y7"/>
<name>A0A382G1Y7_9ZZZZ</name>
<gene>
    <name evidence="2" type="ORF">METZ01_LOCUS221381</name>
</gene>
<dbReference type="Gene3D" id="3.30.70.1320">
    <property type="entry name" value="Multidrug efflux transporter AcrB pore domain like"/>
    <property type="match status" value="1"/>
</dbReference>
<dbReference type="GO" id="GO:0042910">
    <property type="term" value="F:xenobiotic transmembrane transporter activity"/>
    <property type="evidence" value="ECO:0007669"/>
    <property type="project" value="TreeGrafter"/>
</dbReference>
<dbReference type="Pfam" id="PF00873">
    <property type="entry name" value="ACR_tran"/>
    <property type="match status" value="1"/>
</dbReference>
<feature type="transmembrane region" description="Helical" evidence="1">
    <location>
        <begin position="333"/>
        <end position="352"/>
    </location>
</feature>
<feature type="transmembrane region" description="Helical" evidence="1">
    <location>
        <begin position="12"/>
        <end position="29"/>
    </location>
</feature>
<dbReference type="Gene3D" id="3.30.2090.10">
    <property type="entry name" value="Multidrug efflux transporter AcrB TolC docking domain, DN and DC subdomains"/>
    <property type="match status" value="1"/>
</dbReference>
<dbReference type="Gene3D" id="3.30.70.1430">
    <property type="entry name" value="Multidrug efflux transporter AcrB pore domain"/>
    <property type="match status" value="1"/>
</dbReference>
<evidence type="ECO:0000313" key="2">
    <source>
        <dbReference type="EMBL" id="SVB68527.1"/>
    </source>
</evidence>
<accession>A0A382G1Y7</accession>
<protein>
    <recommendedName>
        <fullName evidence="3">SSD domain-containing protein</fullName>
    </recommendedName>
</protein>
<dbReference type="Gene3D" id="1.20.1640.10">
    <property type="entry name" value="Multidrug efflux transporter AcrB transmembrane domain"/>
    <property type="match status" value="1"/>
</dbReference>
<dbReference type="SUPFAM" id="SSF82714">
    <property type="entry name" value="Multidrug efflux transporter AcrB TolC docking domain, DN and DC subdomains"/>
    <property type="match status" value="1"/>
</dbReference>
<sequence>MVLSDISIKRPVFATVMSLILVIFGLFAFDRLAIREYPDIDPPKVSVITLYKGASAQIVETQVTQLIEAAIAGIEGIRQVTSKSREERSQVDIEFTLSRDIDDSANDVRDKVSAIIGQLPIDVETPIVSKVEGDASPMLWIALSSDEWDAVQLSDYSDRFLVDRLSVVPGVAAVIIGGERRPAMRIWLDRRSMAARGLTVQDVEEALLAQNVELPSGRIESTLREFTVRTDSGLITPAEFSELVLKEKDGYLVRLGEVAEVELGTEEMRYEVRANGEAAIGLGVIKQSKANELAIAEGIYAELERITPALPRQIRMWVAYDKSRFVDASIGEVFHALGVALCLVIGVIFVFLRSLRATIIPAIAIPVSLTASFMVLAAMGYSLNVLTLLAYVLAVGLVVDDAIVVLENIHRRIEAGEPVLLAAVRGARQIGFAVIATTIALVAVFVP</sequence>
<keyword evidence="1" id="KW-0812">Transmembrane</keyword>
<dbReference type="EMBL" id="UINC01052791">
    <property type="protein sequence ID" value="SVB68527.1"/>
    <property type="molecule type" value="Genomic_DNA"/>
</dbReference>
<keyword evidence="1" id="KW-0472">Membrane</keyword>
<feature type="transmembrane region" description="Helical" evidence="1">
    <location>
        <begin position="388"/>
        <end position="409"/>
    </location>
</feature>
<dbReference type="InterPro" id="IPR027463">
    <property type="entry name" value="AcrB_DN_DC_subdom"/>
</dbReference>
<keyword evidence="1" id="KW-1133">Transmembrane helix</keyword>
<evidence type="ECO:0008006" key="3">
    <source>
        <dbReference type="Google" id="ProtNLM"/>
    </source>
</evidence>
<organism evidence="2">
    <name type="scientific">marine metagenome</name>
    <dbReference type="NCBI Taxonomy" id="408172"/>
    <lineage>
        <taxon>unclassified sequences</taxon>
        <taxon>metagenomes</taxon>
        <taxon>ecological metagenomes</taxon>
    </lineage>
</organism>
<dbReference type="SUPFAM" id="SSF82866">
    <property type="entry name" value="Multidrug efflux transporter AcrB transmembrane domain"/>
    <property type="match status" value="1"/>
</dbReference>